<protein>
    <submittedName>
        <fullName evidence="2">Uncharacterized protein</fullName>
    </submittedName>
</protein>
<dbReference type="AlphaFoldDB" id="A0A167MPM1"/>
<feature type="compositionally biased region" description="Acidic residues" evidence="1">
    <location>
        <begin position="93"/>
        <end position="112"/>
    </location>
</feature>
<evidence type="ECO:0000256" key="1">
    <source>
        <dbReference type="SAM" id="MobiDB-lite"/>
    </source>
</evidence>
<proteinExistence type="predicted"/>
<reference evidence="2 3" key="1">
    <citation type="journal article" date="2016" name="Mol. Biol. Evol.">
        <title>Comparative Genomics of Early-Diverging Mushroom-Forming Fungi Provides Insights into the Origins of Lignocellulose Decay Capabilities.</title>
        <authorList>
            <person name="Nagy L.G."/>
            <person name="Riley R."/>
            <person name="Tritt A."/>
            <person name="Adam C."/>
            <person name="Daum C."/>
            <person name="Floudas D."/>
            <person name="Sun H."/>
            <person name="Yadav J.S."/>
            <person name="Pangilinan J."/>
            <person name="Larsson K.H."/>
            <person name="Matsuura K."/>
            <person name="Barry K."/>
            <person name="Labutti K."/>
            <person name="Kuo R."/>
            <person name="Ohm R.A."/>
            <person name="Bhattacharya S.S."/>
            <person name="Shirouzu T."/>
            <person name="Yoshinaga Y."/>
            <person name="Martin F.M."/>
            <person name="Grigoriev I.V."/>
            <person name="Hibbett D.S."/>
        </authorList>
    </citation>
    <scope>NUCLEOTIDE SEQUENCE [LARGE SCALE GENOMIC DNA]</scope>
    <source>
        <strain evidence="2 3">TUFC12733</strain>
    </source>
</reference>
<feature type="region of interest" description="Disordered" evidence="1">
    <location>
        <begin position="86"/>
        <end position="114"/>
    </location>
</feature>
<organism evidence="2 3">
    <name type="scientific">Calocera viscosa (strain TUFC12733)</name>
    <dbReference type="NCBI Taxonomy" id="1330018"/>
    <lineage>
        <taxon>Eukaryota</taxon>
        <taxon>Fungi</taxon>
        <taxon>Dikarya</taxon>
        <taxon>Basidiomycota</taxon>
        <taxon>Agaricomycotina</taxon>
        <taxon>Dacrymycetes</taxon>
        <taxon>Dacrymycetales</taxon>
        <taxon>Dacrymycetaceae</taxon>
        <taxon>Calocera</taxon>
    </lineage>
</organism>
<gene>
    <name evidence="2" type="ORF">CALVIDRAFT_104838</name>
</gene>
<name>A0A167MPM1_CALVF</name>
<sequence>MGQNVDVYQYRPELVLSDRGDLRRSKAVRPCSKLRLLYEFHQDCPNEDDRSGNKIAYTTISALLPYLVGYRTLANRNTVVQPCKRPPARFEQSEDDECGCEGEGDEEGEYPEEAEHHGCGHEQEIGCAGEMLGLFCLSFRPCREGLMGWRPGVS</sequence>
<evidence type="ECO:0000313" key="2">
    <source>
        <dbReference type="EMBL" id="KZO96937.1"/>
    </source>
</evidence>
<keyword evidence="3" id="KW-1185">Reference proteome</keyword>
<accession>A0A167MPM1</accession>
<dbReference type="EMBL" id="KV417282">
    <property type="protein sequence ID" value="KZO96937.1"/>
    <property type="molecule type" value="Genomic_DNA"/>
</dbReference>
<evidence type="ECO:0000313" key="3">
    <source>
        <dbReference type="Proteomes" id="UP000076738"/>
    </source>
</evidence>
<dbReference type="Proteomes" id="UP000076738">
    <property type="component" value="Unassembled WGS sequence"/>
</dbReference>